<name>A0A2A2LBN9_9BILA</name>
<keyword evidence="1" id="KW-0732">Signal</keyword>
<sequence length="191" mass="21216">MIYQFSILLIVTLVVFCAEDFNVLRPNCRKPVHRGFEPCNNATSSIRYHMDPVTLTCLAFKYTGCGGNENNFKSSSECHVRCLPMDYNTCPANSKPIKKADGTHHCPNTIKCEGENVYCSMGFVVGLCCNKKISDQVNANYAPDCGLGKKVVEIETNNGWNETLLGKECSADFCPEKSTCQQGPYFAYCCK</sequence>
<dbReference type="InterPro" id="IPR052861">
    <property type="entry name" value="BPTI/Kunitz_domain"/>
</dbReference>
<dbReference type="STRING" id="2018661.A0A2A2LBN9"/>
<dbReference type="OrthoDB" id="4473401at2759"/>
<evidence type="ECO:0000259" key="2">
    <source>
        <dbReference type="PROSITE" id="PS50279"/>
    </source>
</evidence>
<dbReference type="InterPro" id="IPR020901">
    <property type="entry name" value="Prtase_inh_Kunz-CS"/>
</dbReference>
<dbReference type="PROSITE" id="PS00280">
    <property type="entry name" value="BPTI_KUNITZ_1"/>
    <property type="match status" value="1"/>
</dbReference>
<dbReference type="PRINTS" id="PR00759">
    <property type="entry name" value="BASICPTASE"/>
</dbReference>
<dbReference type="CDD" id="cd00109">
    <property type="entry name" value="Kunitz-type"/>
    <property type="match status" value="1"/>
</dbReference>
<dbReference type="Proteomes" id="UP000218231">
    <property type="component" value="Unassembled WGS sequence"/>
</dbReference>
<dbReference type="InterPro" id="IPR036880">
    <property type="entry name" value="Kunitz_BPTI_sf"/>
</dbReference>
<evidence type="ECO:0000313" key="3">
    <source>
        <dbReference type="EMBL" id="PAV83619.1"/>
    </source>
</evidence>
<organism evidence="3 4">
    <name type="scientific">Diploscapter pachys</name>
    <dbReference type="NCBI Taxonomy" id="2018661"/>
    <lineage>
        <taxon>Eukaryota</taxon>
        <taxon>Metazoa</taxon>
        <taxon>Ecdysozoa</taxon>
        <taxon>Nematoda</taxon>
        <taxon>Chromadorea</taxon>
        <taxon>Rhabditida</taxon>
        <taxon>Rhabditina</taxon>
        <taxon>Rhabditomorpha</taxon>
        <taxon>Rhabditoidea</taxon>
        <taxon>Rhabditidae</taxon>
        <taxon>Diploscapter</taxon>
    </lineage>
</organism>
<dbReference type="SMART" id="SM00131">
    <property type="entry name" value="KU"/>
    <property type="match status" value="1"/>
</dbReference>
<dbReference type="PANTHER" id="PTHR47248:SF7">
    <property type="entry name" value="BPTI_KUNITZ INHIBITOR DOMAIN-CONTAINING PROTEIN"/>
    <property type="match status" value="1"/>
</dbReference>
<dbReference type="SUPFAM" id="SSF57362">
    <property type="entry name" value="BPTI-like"/>
    <property type="match status" value="1"/>
</dbReference>
<dbReference type="PROSITE" id="PS50279">
    <property type="entry name" value="BPTI_KUNITZ_2"/>
    <property type="match status" value="1"/>
</dbReference>
<dbReference type="AlphaFoldDB" id="A0A2A2LBN9"/>
<accession>A0A2A2LBN9</accession>
<evidence type="ECO:0000256" key="1">
    <source>
        <dbReference type="SAM" id="SignalP"/>
    </source>
</evidence>
<dbReference type="Pfam" id="PF00014">
    <property type="entry name" value="Kunitz_BPTI"/>
    <property type="match status" value="1"/>
</dbReference>
<dbReference type="PANTHER" id="PTHR47248">
    <property type="entry name" value="PROTEIN CBG06772"/>
    <property type="match status" value="1"/>
</dbReference>
<feature type="chain" id="PRO_5012132540" description="BPTI/Kunitz inhibitor domain-containing protein" evidence="1">
    <location>
        <begin position="18"/>
        <end position="191"/>
    </location>
</feature>
<protein>
    <recommendedName>
        <fullName evidence="2">BPTI/Kunitz inhibitor domain-containing protein</fullName>
    </recommendedName>
</protein>
<keyword evidence="4" id="KW-1185">Reference proteome</keyword>
<proteinExistence type="predicted"/>
<gene>
    <name evidence="3" type="ORF">WR25_21889</name>
</gene>
<comment type="caution">
    <text evidence="3">The sequence shown here is derived from an EMBL/GenBank/DDBJ whole genome shotgun (WGS) entry which is preliminary data.</text>
</comment>
<evidence type="ECO:0000313" key="4">
    <source>
        <dbReference type="Proteomes" id="UP000218231"/>
    </source>
</evidence>
<dbReference type="EMBL" id="LIAE01006942">
    <property type="protein sequence ID" value="PAV83619.1"/>
    <property type="molecule type" value="Genomic_DNA"/>
</dbReference>
<feature type="domain" description="BPTI/Kunitz inhibitor" evidence="2">
    <location>
        <begin position="28"/>
        <end position="82"/>
    </location>
</feature>
<dbReference type="InterPro" id="IPR002223">
    <property type="entry name" value="Kunitz_BPTI"/>
</dbReference>
<dbReference type="GO" id="GO:0004867">
    <property type="term" value="F:serine-type endopeptidase inhibitor activity"/>
    <property type="evidence" value="ECO:0007669"/>
    <property type="project" value="InterPro"/>
</dbReference>
<reference evidence="3 4" key="1">
    <citation type="journal article" date="2017" name="Curr. Biol.">
        <title>Genome architecture and evolution of a unichromosomal asexual nematode.</title>
        <authorList>
            <person name="Fradin H."/>
            <person name="Zegar C."/>
            <person name="Gutwein M."/>
            <person name="Lucas J."/>
            <person name="Kovtun M."/>
            <person name="Corcoran D."/>
            <person name="Baugh L.R."/>
            <person name="Kiontke K."/>
            <person name="Gunsalus K."/>
            <person name="Fitch D.H."/>
            <person name="Piano F."/>
        </authorList>
    </citation>
    <scope>NUCLEOTIDE SEQUENCE [LARGE SCALE GENOMIC DNA]</scope>
    <source>
        <strain evidence="3">PF1309</strain>
    </source>
</reference>
<dbReference type="Gene3D" id="4.10.410.10">
    <property type="entry name" value="Pancreatic trypsin inhibitor Kunitz domain"/>
    <property type="match status" value="1"/>
</dbReference>
<feature type="signal peptide" evidence="1">
    <location>
        <begin position="1"/>
        <end position="17"/>
    </location>
</feature>